<gene>
    <name evidence="1" type="ORF">Cdeb_01936</name>
</gene>
<dbReference type="AlphaFoldDB" id="A0A420VBQ6"/>
<protein>
    <submittedName>
        <fullName evidence="1">Uncharacterized protein</fullName>
    </submittedName>
</protein>
<evidence type="ECO:0000313" key="2">
    <source>
        <dbReference type="Proteomes" id="UP000286235"/>
    </source>
</evidence>
<dbReference type="EMBL" id="AZRV01000047">
    <property type="protein sequence ID" value="RKO61031.1"/>
    <property type="molecule type" value="Genomic_DNA"/>
</dbReference>
<accession>A0A420VBQ6</accession>
<dbReference type="Proteomes" id="UP000286235">
    <property type="component" value="Unassembled WGS sequence"/>
</dbReference>
<organism evidence="1 2">
    <name type="scientific">Caldibacillus debilis GB1</name>
    <dbReference type="NCBI Taxonomy" id="1339248"/>
    <lineage>
        <taxon>Bacteria</taxon>
        <taxon>Bacillati</taxon>
        <taxon>Bacillota</taxon>
        <taxon>Bacilli</taxon>
        <taxon>Bacillales</taxon>
        <taxon>Bacillaceae</taxon>
        <taxon>Caldibacillus</taxon>
    </lineage>
</organism>
<reference evidence="1 2" key="1">
    <citation type="submission" date="2013-12" db="EMBL/GenBank/DDBJ databases">
        <title>Genome and proteome characterization of Caldibacillus debilis GB1 derived from a cellulolytic aero-tolerant co-culture.</title>
        <authorList>
            <person name="Wushke S.T."/>
            <person name="Zhang X."/>
            <person name="Fristensky B."/>
            <person name="Wilkins J.A."/>
            <person name="Levin D.B."/>
            <person name="Sparling R."/>
        </authorList>
    </citation>
    <scope>NUCLEOTIDE SEQUENCE [LARGE SCALE GENOMIC DNA]</scope>
    <source>
        <strain evidence="1 2">GB1</strain>
    </source>
</reference>
<evidence type="ECO:0000313" key="1">
    <source>
        <dbReference type="EMBL" id="RKO61031.1"/>
    </source>
</evidence>
<keyword evidence="2" id="KW-1185">Reference proteome</keyword>
<proteinExistence type="predicted"/>
<comment type="caution">
    <text evidence="1">The sequence shown here is derived from an EMBL/GenBank/DDBJ whole genome shotgun (WGS) entry which is preliminary data.</text>
</comment>
<sequence>MTDFRDSAKGSCPATARGGFFCVRISRFDGFGVACRLENDGCLSGLSRPQLFAGREGKP</sequence>
<name>A0A420VBQ6_9BACI</name>